<dbReference type="WBParaSite" id="nRc.2.0.1.t30478-RA">
    <property type="protein sequence ID" value="nRc.2.0.1.t30478-RA"/>
    <property type="gene ID" value="nRc.2.0.1.g30478"/>
</dbReference>
<accession>A0A915JWM2</accession>
<dbReference type="Gene3D" id="2.70.170.10">
    <property type="entry name" value="Neurotransmitter-gated ion-channel ligand-binding domain"/>
    <property type="match status" value="1"/>
</dbReference>
<dbReference type="SUPFAM" id="SSF63712">
    <property type="entry name" value="Nicotinic receptor ligand binding domain-like"/>
    <property type="match status" value="1"/>
</dbReference>
<evidence type="ECO:0000259" key="1">
    <source>
        <dbReference type="Pfam" id="PF02931"/>
    </source>
</evidence>
<keyword evidence="2" id="KW-1185">Reference proteome</keyword>
<organism evidence="2 3">
    <name type="scientific">Romanomermis culicivorax</name>
    <name type="common">Nematode worm</name>
    <dbReference type="NCBI Taxonomy" id="13658"/>
    <lineage>
        <taxon>Eukaryota</taxon>
        <taxon>Metazoa</taxon>
        <taxon>Ecdysozoa</taxon>
        <taxon>Nematoda</taxon>
        <taxon>Enoplea</taxon>
        <taxon>Dorylaimia</taxon>
        <taxon>Mermithida</taxon>
        <taxon>Mermithoidea</taxon>
        <taxon>Mermithidae</taxon>
        <taxon>Romanomermis</taxon>
    </lineage>
</organism>
<name>A0A915JWM2_ROMCU</name>
<reference evidence="3" key="1">
    <citation type="submission" date="2022-11" db="UniProtKB">
        <authorList>
            <consortium name="WormBaseParasite"/>
        </authorList>
    </citation>
    <scope>IDENTIFICATION</scope>
</reference>
<feature type="domain" description="Neurotransmitter-gated ion-channel ligand-binding" evidence="1">
    <location>
        <begin position="3"/>
        <end position="71"/>
    </location>
</feature>
<dbReference type="InterPro" id="IPR036734">
    <property type="entry name" value="Neur_chan_lig-bd_sf"/>
</dbReference>
<evidence type="ECO:0000313" key="3">
    <source>
        <dbReference type="WBParaSite" id="nRc.2.0.1.t30478-RA"/>
    </source>
</evidence>
<proteinExistence type="predicted"/>
<evidence type="ECO:0000313" key="2">
    <source>
        <dbReference type="Proteomes" id="UP000887565"/>
    </source>
</evidence>
<dbReference type="Proteomes" id="UP000887565">
    <property type="component" value="Unplaced"/>
</dbReference>
<dbReference type="GO" id="GO:0016020">
    <property type="term" value="C:membrane"/>
    <property type="evidence" value="ECO:0007669"/>
    <property type="project" value="InterPro"/>
</dbReference>
<dbReference type="InterPro" id="IPR006202">
    <property type="entry name" value="Neur_chan_lig-bd"/>
</dbReference>
<dbReference type="GO" id="GO:0005230">
    <property type="term" value="F:extracellular ligand-gated monoatomic ion channel activity"/>
    <property type="evidence" value="ECO:0007669"/>
    <property type="project" value="InterPro"/>
</dbReference>
<dbReference type="AlphaFoldDB" id="A0A915JWM2"/>
<sequence length="94" mass="10309">MSSSFTADIYYSQIWIDPRLSYKGLTNQTHLSLDESVVKSLWTPSVAISNSKVTALHSSPTPNTLLIIYDSVALCATVNLRKNAIAYPACLLFA</sequence>
<dbReference type="Pfam" id="PF02931">
    <property type="entry name" value="Neur_chan_LBD"/>
    <property type="match status" value="1"/>
</dbReference>
<protein>
    <submittedName>
        <fullName evidence="3">Neurotransmitter-gated ion-channel ligand-binding domain-containing protein</fullName>
    </submittedName>
</protein>